<keyword evidence="4" id="KW-0671">Queuosine biosynthesis</keyword>
<dbReference type="SUPFAM" id="SSF111337">
    <property type="entry name" value="QueA-like"/>
    <property type="match status" value="1"/>
</dbReference>
<keyword evidence="1" id="KW-0963">Cytoplasm</keyword>
<name>A0A382A4W0_9ZZZZ</name>
<dbReference type="GO" id="GO:0016740">
    <property type="term" value="F:transferase activity"/>
    <property type="evidence" value="ECO:0007669"/>
    <property type="project" value="UniProtKB-KW"/>
</dbReference>
<reference evidence="5" key="1">
    <citation type="submission" date="2018-05" db="EMBL/GenBank/DDBJ databases">
        <authorList>
            <person name="Lanie J.A."/>
            <person name="Ng W.-L."/>
            <person name="Kazmierczak K.M."/>
            <person name="Andrzejewski T.M."/>
            <person name="Davidsen T.M."/>
            <person name="Wayne K.J."/>
            <person name="Tettelin H."/>
            <person name="Glass J.I."/>
            <person name="Rusch D."/>
            <person name="Podicherti R."/>
            <person name="Tsui H.-C.T."/>
            <person name="Winkler M.E."/>
        </authorList>
    </citation>
    <scope>NUCLEOTIDE SEQUENCE</scope>
</reference>
<gene>
    <name evidence="5" type="ORF">METZ01_LOCUS149409</name>
</gene>
<feature type="non-terminal residue" evidence="5">
    <location>
        <position position="30"/>
    </location>
</feature>
<dbReference type="InterPro" id="IPR036100">
    <property type="entry name" value="QueA_sf"/>
</dbReference>
<proteinExistence type="predicted"/>
<dbReference type="GO" id="GO:0016853">
    <property type="term" value="F:isomerase activity"/>
    <property type="evidence" value="ECO:0007669"/>
    <property type="project" value="InterPro"/>
</dbReference>
<dbReference type="Pfam" id="PF02547">
    <property type="entry name" value="Queuosine_synth"/>
    <property type="match status" value="1"/>
</dbReference>
<dbReference type="InterPro" id="IPR003699">
    <property type="entry name" value="QueA"/>
</dbReference>
<sequence length="30" mass="3499">MLTSDFDYHLHEDLIAQTPVEPRDSSRILV</sequence>
<evidence type="ECO:0000256" key="1">
    <source>
        <dbReference type="ARBA" id="ARBA00022490"/>
    </source>
</evidence>
<accession>A0A382A4W0</accession>
<protein>
    <recommendedName>
        <fullName evidence="6">S-adenosylmethionine:tRNA ribosyltransferase-isomerase</fullName>
    </recommendedName>
</protein>
<evidence type="ECO:0000256" key="4">
    <source>
        <dbReference type="ARBA" id="ARBA00022785"/>
    </source>
</evidence>
<dbReference type="Gene3D" id="3.40.1780.10">
    <property type="entry name" value="QueA-like"/>
    <property type="match status" value="1"/>
</dbReference>
<evidence type="ECO:0000256" key="2">
    <source>
        <dbReference type="ARBA" id="ARBA00022679"/>
    </source>
</evidence>
<dbReference type="GO" id="GO:0008616">
    <property type="term" value="P:tRNA queuosine(34) biosynthetic process"/>
    <property type="evidence" value="ECO:0007669"/>
    <property type="project" value="UniProtKB-KW"/>
</dbReference>
<organism evidence="5">
    <name type="scientific">marine metagenome</name>
    <dbReference type="NCBI Taxonomy" id="408172"/>
    <lineage>
        <taxon>unclassified sequences</taxon>
        <taxon>metagenomes</taxon>
        <taxon>ecological metagenomes</taxon>
    </lineage>
</organism>
<evidence type="ECO:0000313" key="5">
    <source>
        <dbReference type="EMBL" id="SVA96555.1"/>
    </source>
</evidence>
<evidence type="ECO:0008006" key="6">
    <source>
        <dbReference type="Google" id="ProtNLM"/>
    </source>
</evidence>
<dbReference type="AlphaFoldDB" id="A0A382A4W0"/>
<dbReference type="InterPro" id="IPR042118">
    <property type="entry name" value="QueA_dom1"/>
</dbReference>
<dbReference type="EMBL" id="UINC01023919">
    <property type="protein sequence ID" value="SVA96555.1"/>
    <property type="molecule type" value="Genomic_DNA"/>
</dbReference>
<keyword evidence="2" id="KW-0808">Transferase</keyword>
<evidence type="ECO:0000256" key="3">
    <source>
        <dbReference type="ARBA" id="ARBA00022691"/>
    </source>
</evidence>
<keyword evidence="3" id="KW-0949">S-adenosyl-L-methionine</keyword>